<evidence type="ECO:0000256" key="1">
    <source>
        <dbReference type="SAM" id="MobiDB-lite"/>
    </source>
</evidence>
<accession>A0A6B3SL77</accession>
<evidence type="ECO:0000313" key="3">
    <source>
        <dbReference type="Proteomes" id="UP000482155"/>
    </source>
</evidence>
<feature type="region of interest" description="Disordered" evidence="1">
    <location>
        <begin position="1"/>
        <end position="21"/>
    </location>
</feature>
<proteinExistence type="predicted"/>
<sequence>MSAKTISPGMVGFYKPDPGHRNKSPNLVLSATNDQVTVQEPSGLVFTLGRDDWMDTEEMRARCHHVLTAARYNGTGPFADLRDQMLSRYFDVMASAVELAASASTPPQSHHA</sequence>
<dbReference type="Proteomes" id="UP000482155">
    <property type="component" value="Unassembled WGS sequence"/>
</dbReference>
<dbReference type="EMBL" id="JAAIVB010000011">
    <property type="protein sequence ID" value="NEX60125.1"/>
    <property type="molecule type" value="Genomic_DNA"/>
</dbReference>
<keyword evidence="3" id="KW-1185">Reference proteome</keyword>
<reference evidence="2 3" key="1">
    <citation type="submission" date="2020-02" db="EMBL/GenBank/DDBJ databases">
        <authorList>
            <person name="Kim M.K."/>
        </authorList>
    </citation>
    <scope>NUCLEOTIDE SEQUENCE [LARGE SCALE GENOMIC DNA]</scope>
    <source>
        <strain evidence="2 3">17J57-3</strain>
    </source>
</reference>
<comment type="caution">
    <text evidence="2">The sequence shown here is derived from an EMBL/GenBank/DDBJ whole genome shotgun (WGS) entry which is preliminary data.</text>
</comment>
<dbReference type="RefSeq" id="WP_163960626.1">
    <property type="nucleotide sequence ID" value="NZ_JAAIVB010000011.1"/>
</dbReference>
<name>A0A6B3SL77_9BURK</name>
<evidence type="ECO:0000313" key="2">
    <source>
        <dbReference type="EMBL" id="NEX60125.1"/>
    </source>
</evidence>
<dbReference type="AlphaFoldDB" id="A0A6B3SL77"/>
<organism evidence="2 3">
    <name type="scientific">Noviherbaspirillum galbum</name>
    <dbReference type="NCBI Taxonomy" id="2709383"/>
    <lineage>
        <taxon>Bacteria</taxon>
        <taxon>Pseudomonadati</taxon>
        <taxon>Pseudomonadota</taxon>
        <taxon>Betaproteobacteria</taxon>
        <taxon>Burkholderiales</taxon>
        <taxon>Oxalobacteraceae</taxon>
        <taxon>Noviherbaspirillum</taxon>
    </lineage>
</organism>
<protein>
    <submittedName>
        <fullName evidence="2">Uncharacterized protein</fullName>
    </submittedName>
</protein>
<gene>
    <name evidence="2" type="ORF">G3574_03450</name>
</gene>